<keyword evidence="1" id="KW-1133">Transmembrane helix</keyword>
<evidence type="ECO:0000313" key="4">
    <source>
        <dbReference type="Proteomes" id="UP000429838"/>
    </source>
</evidence>
<protein>
    <submittedName>
        <fullName evidence="3">Uncharacterized protein</fullName>
    </submittedName>
</protein>
<gene>
    <name evidence="3" type="ORF">F2Z25_11855</name>
    <name evidence="2" type="ORF">F2Z89_11805</name>
</gene>
<evidence type="ECO:0000313" key="5">
    <source>
        <dbReference type="Proteomes" id="UP000460666"/>
    </source>
</evidence>
<reference evidence="4 5" key="1">
    <citation type="journal article" date="2019" name="Nat. Med.">
        <title>A library of human gut bacterial isolates paired with longitudinal multiomics data enables mechanistic microbiome research.</title>
        <authorList>
            <person name="Poyet M."/>
            <person name="Groussin M."/>
            <person name="Gibbons S.M."/>
            <person name="Avila-Pacheco J."/>
            <person name="Jiang X."/>
            <person name="Kearney S.M."/>
            <person name="Perrotta A.R."/>
            <person name="Berdy B."/>
            <person name="Zhao S."/>
            <person name="Lieberman T.D."/>
            <person name="Swanson P.K."/>
            <person name="Smith M."/>
            <person name="Roesemann S."/>
            <person name="Alexander J.E."/>
            <person name="Rich S.A."/>
            <person name="Livny J."/>
            <person name="Vlamakis H."/>
            <person name="Clish C."/>
            <person name="Bullock K."/>
            <person name="Deik A."/>
            <person name="Scott J."/>
            <person name="Pierce K.A."/>
            <person name="Xavier R.J."/>
            <person name="Alm E.J."/>
        </authorList>
    </citation>
    <scope>NUCLEOTIDE SEQUENCE [LARGE SCALE GENOMIC DNA]</scope>
    <source>
        <strain evidence="3 4">BIOML-A1</strain>
        <strain evidence="2 5">BIOML-A46</strain>
    </source>
</reference>
<dbReference type="Proteomes" id="UP000460666">
    <property type="component" value="Unassembled WGS sequence"/>
</dbReference>
<evidence type="ECO:0000313" key="2">
    <source>
        <dbReference type="EMBL" id="KAA4996664.1"/>
    </source>
</evidence>
<feature type="transmembrane region" description="Helical" evidence="1">
    <location>
        <begin position="21"/>
        <end position="40"/>
    </location>
</feature>
<evidence type="ECO:0000313" key="3">
    <source>
        <dbReference type="EMBL" id="KAA5207269.1"/>
    </source>
</evidence>
<evidence type="ECO:0000256" key="1">
    <source>
        <dbReference type="SAM" id="Phobius"/>
    </source>
</evidence>
<organism evidence="3 4">
    <name type="scientific">Bacteroides fragilis</name>
    <dbReference type="NCBI Taxonomy" id="817"/>
    <lineage>
        <taxon>Bacteria</taxon>
        <taxon>Pseudomonadati</taxon>
        <taxon>Bacteroidota</taxon>
        <taxon>Bacteroidia</taxon>
        <taxon>Bacteroidales</taxon>
        <taxon>Bacteroidaceae</taxon>
        <taxon>Bacteroides</taxon>
    </lineage>
</organism>
<proteinExistence type="predicted"/>
<dbReference type="Proteomes" id="UP000429838">
    <property type="component" value="Unassembled WGS sequence"/>
</dbReference>
<dbReference type="AlphaFoldDB" id="A0A5C6HIL2"/>
<keyword evidence="1" id="KW-0812">Transmembrane</keyword>
<keyword evidence="1" id="KW-0472">Membrane</keyword>
<comment type="caution">
    <text evidence="3">The sequence shown here is derived from an EMBL/GenBank/DDBJ whole genome shotgun (WGS) entry which is preliminary data.</text>
</comment>
<accession>A0A5C6HIL2</accession>
<name>A0A5C6HIL2_BACFG</name>
<dbReference type="EMBL" id="VWAQ01000009">
    <property type="protein sequence ID" value="KAA5207269.1"/>
    <property type="molecule type" value="Genomic_DNA"/>
</dbReference>
<sequence length="51" mass="5779">METELSINKAMLARAISRIGLGVFNLMTFVLIVIFLYYTFETAFSSLLSEI</sequence>
<dbReference type="EMBL" id="VWCJ01000007">
    <property type="protein sequence ID" value="KAA4996664.1"/>
    <property type="molecule type" value="Genomic_DNA"/>
</dbReference>